<accession>A0A8J7WFW0</accession>
<comment type="caution">
    <text evidence="1">The sequence shown here is derived from an EMBL/GenBank/DDBJ whole genome shotgun (WGS) entry which is preliminary data.</text>
</comment>
<dbReference type="RefSeq" id="WP_211463112.1">
    <property type="nucleotide sequence ID" value="NZ_JAGSXH010000001.1"/>
</dbReference>
<protein>
    <submittedName>
        <fullName evidence="1">DUF1360 domain-containing protein</fullName>
    </submittedName>
</protein>
<dbReference type="Proteomes" id="UP000677913">
    <property type="component" value="Unassembled WGS sequence"/>
</dbReference>
<keyword evidence="2" id="KW-1185">Reference proteome</keyword>
<dbReference type="EMBL" id="JAGSXH010000001">
    <property type="protein sequence ID" value="MBS2961426.1"/>
    <property type="molecule type" value="Genomic_DNA"/>
</dbReference>
<sequence length="171" mass="18289">MAQKTDQAERAERALREVEQEYTQGAQFPLRSYVGAMGTYTAVVAALAGIARATRRPVPNPGPWDVVLLTGATHRLSRLISRDPVTSPLRAPFTHLRGTQGPAELKEEVRGTGARKAVGELLTCPFCTGMWISTGLCAGLVFAPGVTRLAAGGLTALTGSDFLHFLRAKLM</sequence>
<gene>
    <name evidence="1" type="ORF">KGA66_00110</name>
</gene>
<proteinExistence type="predicted"/>
<organism evidence="1 2">
    <name type="scientific">Actinocrinis puniceicyclus</name>
    <dbReference type="NCBI Taxonomy" id="977794"/>
    <lineage>
        <taxon>Bacteria</taxon>
        <taxon>Bacillati</taxon>
        <taxon>Actinomycetota</taxon>
        <taxon>Actinomycetes</taxon>
        <taxon>Catenulisporales</taxon>
        <taxon>Actinospicaceae</taxon>
        <taxon>Actinocrinis</taxon>
    </lineage>
</organism>
<reference evidence="1" key="1">
    <citation type="submission" date="2021-04" db="EMBL/GenBank/DDBJ databases">
        <title>Genome based classification of Actinospica acidithermotolerans sp. nov., an actinobacterium isolated from an Indonesian hot spring.</title>
        <authorList>
            <person name="Kusuma A.B."/>
            <person name="Putra K.E."/>
            <person name="Nafisah S."/>
            <person name="Loh J."/>
            <person name="Nouioui I."/>
            <person name="Goodfellow M."/>
        </authorList>
    </citation>
    <scope>NUCLEOTIDE SEQUENCE</scope>
    <source>
        <strain evidence="1">DSM 45618</strain>
    </source>
</reference>
<dbReference type="Pfam" id="PF07098">
    <property type="entry name" value="DUF1360"/>
    <property type="match status" value="1"/>
</dbReference>
<dbReference type="AlphaFoldDB" id="A0A8J7WFW0"/>
<evidence type="ECO:0000313" key="1">
    <source>
        <dbReference type="EMBL" id="MBS2961426.1"/>
    </source>
</evidence>
<name>A0A8J7WFW0_9ACTN</name>
<evidence type="ECO:0000313" key="2">
    <source>
        <dbReference type="Proteomes" id="UP000677913"/>
    </source>
</evidence>
<dbReference type="InterPro" id="IPR010773">
    <property type="entry name" value="Mycophage_PG1_Gp7"/>
</dbReference>